<accession>A0A8S1DDQ2</accession>
<evidence type="ECO:0000313" key="2">
    <source>
        <dbReference type="Proteomes" id="UP000494165"/>
    </source>
</evidence>
<comment type="caution">
    <text evidence="1">The sequence shown here is derived from an EMBL/GenBank/DDBJ whole genome shotgun (WGS) entry which is preliminary data.</text>
</comment>
<evidence type="ECO:0000313" key="1">
    <source>
        <dbReference type="EMBL" id="CAB3378719.1"/>
    </source>
</evidence>
<protein>
    <submittedName>
        <fullName evidence="1">Uncharacterized protein</fullName>
    </submittedName>
</protein>
<sequence>MGARLYGPLPASALRVKSHFAGTRRNKSNTARSAILLFAPCCELPESSPQRDTCQWTEIAGVAGAEEAAAAAAEAAASSSSPQGLGIFLRRSLGFSDRPYRNGSVNRRVVRPALCRIRHPLEQAV</sequence>
<gene>
    <name evidence="1" type="ORF">CLODIP_2_CD11989</name>
</gene>
<keyword evidence="2" id="KW-1185">Reference proteome</keyword>
<name>A0A8S1DDQ2_9INSE</name>
<organism evidence="1 2">
    <name type="scientific">Cloeon dipterum</name>
    <dbReference type="NCBI Taxonomy" id="197152"/>
    <lineage>
        <taxon>Eukaryota</taxon>
        <taxon>Metazoa</taxon>
        <taxon>Ecdysozoa</taxon>
        <taxon>Arthropoda</taxon>
        <taxon>Hexapoda</taxon>
        <taxon>Insecta</taxon>
        <taxon>Pterygota</taxon>
        <taxon>Palaeoptera</taxon>
        <taxon>Ephemeroptera</taxon>
        <taxon>Pisciforma</taxon>
        <taxon>Baetidae</taxon>
        <taxon>Cloeon</taxon>
    </lineage>
</organism>
<dbReference type="EMBL" id="CADEPI010000171">
    <property type="protein sequence ID" value="CAB3378719.1"/>
    <property type="molecule type" value="Genomic_DNA"/>
</dbReference>
<proteinExistence type="predicted"/>
<reference evidence="1 2" key="1">
    <citation type="submission" date="2020-04" db="EMBL/GenBank/DDBJ databases">
        <authorList>
            <person name="Alioto T."/>
            <person name="Alioto T."/>
            <person name="Gomez Garrido J."/>
        </authorList>
    </citation>
    <scope>NUCLEOTIDE SEQUENCE [LARGE SCALE GENOMIC DNA]</scope>
</reference>
<dbReference type="Proteomes" id="UP000494165">
    <property type="component" value="Unassembled WGS sequence"/>
</dbReference>
<dbReference type="AlphaFoldDB" id="A0A8S1DDQ2"/>